<evidence type="ECO:0000313" key="4">
    <source>
        <dbReference type="EMBL" id="KAH7248205.1"/>
    </source>
</evidence>
<accession>A0A9P9K8R2</accession>
<dbReference type="CDD" id="cd00067">
    <property type="entry name" value="GAL4"/>
    <property type="match status" value="1"/>
</dbReference>
<dbReference type="Gene3D" id="4.10.240.10">
    <property type="entry name" value="Zn(2)-C6 fungal-type DNA-binding domain"/>
    <property type="match status" value="1"/>
</dbReference>
<evidence type="ECO:0000313" key="5">
    <source>
        <dbReference type="Proteomes" id="UP000736672"/>
    </source>
</evidence>
<evidence type="ECO:0000259" key="3">
    <source>
        <dbReference type="PROSITE" id="PS50048"/>
    </source>
</evidence>
<proteinExistence type="predicted"/>
<keyword evidence="5" id="KW-1185">Reference proteome</keyword>
<dbReference type="AlphaFoldDB" id="A0A9P9K8R2"/>
<feature type="region of interest" description="Disordered" evidence="2">
    <location>
        <begin position="243"/>
        <end position="262"/>
    </location>
</feature>
<feature type="compositionally biased region" description="Polar residues" evidence="2">
    <location>
        <begin position="555"/>
        <end position="569"/>
    </location>
</feature>
<dbReference type="PROSITE" id="PS00463">
    <property type="entry name" value="ZN2_CY6_FUNGAL_1"/>
    <property type="match status" value="1"/>
</dbReference>
<organism evidence="4 5">
    <name type="scientific">Fusarium solani</name>
    <name type="common">Filamentous fungus</name>
    <dbReference type="NCBI Taxonomy" id="169388"/>
    <lineage>
        <taxon>Eukaryota</taxon>
        <taxon>Fungi</taxon>
        <taxon>Dikarya</taxon>
        <taxon>Ascomycota</taxon>
        <taxon>Pezizomycotina</taxon>
        <taxon>Sordariomycetes</taxon>
        <taxon>Hypocreomycetidae</taxon>
        <taxon>Hypocreales</taxon>
        <taxon>Nectriaceae</taxon>
        <taxon>Fusarium</taxon>
        <taxon>Fusarium solani species complex</taxon>
    </lineage>
</organism>
<dbReference type="Proteomes" id="UP000736672">
    <property type="component" value="Unassembled WGS sequence"/>
</dbReference>
<feature type="compositionally biased region" description="Pro residues" evidence="2">
    <location>
        <begin position="38"/>
        <end position="55"/>
    </location>
</feature>
<dbReference type="InterPro" id="IPR001138">
    <property type="entry name" value="Zn2Cys6_DnaBD"/>
</dbReference>
<reference evidence="4" key="1">
    <citation type="journal article" date="2021" name="Nat. Commun.">
        <title>Genetic determinants of endophytism in the Arabidopsis root mycobiome.</title>
        <authorList>
            <person name="Mesny F."/>
            <person name="Miyauchi S."/>
            <person name="Thiergart T."/>
            <person name="Pickel B."/>
            <person name="Atanasova L."/>
            <person name="Karlsson M."/>
            <person name="Huettel B."/>
            <person name="Barry K.W."/>
            <person name="Haridas S."/>
            <person name="Chen C."/>
            <person name="Bauer D."/>
            <person name="Andreopoulos W."/>
            <person name="Pangilinan J."/>
            <person name="LaButti K."/>
            <person name="Riley R."/>
            <person name="Lipzen A."/>
            <person name="Clum A."/>
            <person name="Drula E."/>
            <person name="Henrissat B."/>
            <person name="Kohler A."/>
            <person name="Grigoriev I.V."/>
            <person name="Martin F.M."/>
            <person name="Hacquard S."/>
        </authorList>
    </citation>
    <scope>NUCLEOTIDE SEQUENCE</scope>
    <source>
        <strain evidence="4">FSSC 5 MPI-SDFR-AT-0091</strain>
    </source>
</reference>
<dbReference type="GO" id="GO:0008270">
    <property type="term" value="F:zinc ion binding"/>
    <property type="evidence" value="ECO:0007669"/>
    <property type="project" value="InterPro"/>
</dbReference>
<gene>
    <name evidence="4" type="ORF">B0J15DRAFT_527501</name>
</gene>
<dbReference type="EMBL" id="JAGTJS010000014">
    <property type="protein sequence ID" value="KAH7248205.1"/>
    <property type="molecule type" value="Genomic_DNA"/>
</dbReference>
<comment type="caution">
    <text evidence="4">The sequence shown here is derived from an EMBL/GenBank/DDBJ whole genome shotgun (WGS) entry which is preliminary data.</text>
</comment>
<sequence>MDTAPPNSKRPPLSSWPAGTPQQVVSLPHPHQARSSQLPPPPAPSPGALHPPAPNPCQHYPSRSAEDRGRPNSTGHAPDGMPSIPHLLLTSHPPPAPPPPGAYPGNQPDHMNYKSAPSMPPTPGSDRAQASYEQQGGYSSGHEPLYGDYSSSILAKKSTRASRACYSCRQLKTKCDEAKPCKTCKEKGADCKYRFSAPKAMDRAQGDIMKSLIAVQNSLSTILSQIGRFDQRLANMESRLPGATPAMEMKPEPVGGGDYKRAPTSPYPTNGAYAETYYPSETPQDHPSSEHIPLRMIAEDEMEVKPGPPIPPGEPAIPLNHTTLASLLLEWPSIRELINHHLEREGVRHISEYPISQEQNRGVLFVYGRGEDSHPSRHVRELADHGNLDMAGGDSSDIVSPLPASNCGQLSGLSPPDQVEYKGGVLAFDVNPDFSESNVWAYVESFKENILSMHPVIQPDILDHWVRYFLDTLRTRSSEPQTPKPAFAVGGGSQTPTEITGSKRKRSSGAYACEPPRPAPPRTGRPDRSIHSALVLSVLALGKICLHRDTVPDVVQSSEPLPHGSQVTRNGAAPPPPNQGSPPGFSSHSHSSGLPLREEQGRSLDSRRSSIHGLGAIRSGYGLKENYEITPGLEYFAYATDILGNHTGAYNNMKNVYANVFAGLYHGQLARPMESFAFIHKASHKLQVIMRPSLDKLRRIKRNCEFIQDIKYNQLALTFWTCLQLESDLIAELRLPPSDLFSYEDDMPRPNMSLLEGFNQRVLDSYPGQLYLRTHLNSIHRMFYAPEDTSKAGKAGKDKFRNVVVVSDAVSGMHWVAPSFAFREDDPPADDILAARLRAKYWGAQVITYRPFIRQILQFSQFVKNHASSPYLSSVSSEFHQGIITPLIHPKPRTHSDIDPQVIELAKKGIKALIESTRAFHGLREKRPIITNVFGTAHAQWGNLLVLSAAFKDPVLHSYVDEQLLRILFHKTILFLQQSAAATSSLRTDMHILKGLQSDLFGTPDPRTNSSFPSGTSALGYHIPRPAAPPQMPHPISDRVLPQPMLHRLQMTSWHEQ</sequence>
<feature type="region of interest" description="Disordered" evidence="2">
    <location>
        <begin position="477"/>
        <end position="528"/>
    </location>
</feature>
<dbReference type="Pfam" id="PF00172">
    <property type="entry name" value="Zn_clus"/>
    <property type="match status" value="1"/>
</dbReference>
<dbReference type="PANTHER" id="PTHR47785">
    <property type="entry name" value="ZN(II)2CYS6 TRANSCRIPTION FACTOR (EUROFUNG)-RELATED-RELATED"/>
    <property type="match status" value="1"/>
</dbReference>
<protein>
    <recommendedName>
        <fullName evidence="3">Zn(2)-C6 fungal-type domain-containing protein</fullName>
    </recommendedName>
</protein>
<dbReference type="InterPro" id="IPR053181">
    <property type="entry name" value="EcdB-like_regulator"/>
</dbReference>
<feature type="compositionally biased region" description="Basic and acidic residues" evidence="2">
    <location>
        <begin position="596"/>
        <end position="608"/>
    </location>
</feature>
<feature type="domain" description="Zn(2)-C6 fungal-type" evidence="3">
    <location>
        <begin position="164"/>
        <end position="193"/>
    </location>
</feature>
<dbReference type="SUPFAM" id="SSF57701">
    <property type="entry name" value="Zn2/Cys6 DNA-binding domain"/>
    <property type="match status" value="1"/>
</dbReference>
<keyword evidence="1" id="KW-0539">Nucleus</keyword>
<feature type="region of interest" description="Disordered" evidence="2">
    <location>
        <begin position="1"/>
        <end position="144"/>
    </location>
</feature>
<evidence type="ECO:0000256" key="1">
    <source>
        <dbReference type="ARBA" id="ARBA00023242"/>
    </source>
</evidence>
<dbReference type="GO" id="GO:0000981">
    <property type="term" value="F:DNA-binding transcription factor activity, RNA polymerase II-specific"/>
    <property type="evidence" value="ECO:0007669"/>
    <property type="project" value="InterPro"/>
</dbReference>
<dbReference type="PANTHER" id="PTHR47785:SF4">
    <property type="entry name" value="ZN(II)2CYS6 TRANSCRIPTION FACTOR (EUROFUNG)"/>
    <property type="match status" value="1"/>
</dbReference>
<evidence type="ECO:0000256" key="2">
    <source>
        <dbReference type="SAM" id="MobiDB-lite"/>
    </source>
</evidence>
<dbReference type="OrthoDB" id="5244761at2759"/>
<dbReference type="PROSITE" id="PS50048">
    <property type="entry name" value="ZN2_CY6_FUNGAL_2"/>
    <property type="match status" value="1"/>
</dbReference>
<feature type="region of interest" description="Disordered" evidence="2">
    <location>
        <begin position="555"/>
        <end position="608"/>
    </location>
</feature>
<dbReference type="SMART" id="SM00066">
    <property type="entry name" value="GAL4"/>
    <property type="match status" value="1"/>
</dbReference>
<feature type="compositionally biased region" description="Low complexity" evidence="2">
    <location>
        <begin position="581"/>
        <end position="595"/>
    </location>
</feature>
<name>A0A9P9K8R2_FUSSL</name>
<dbReference type="InterPro" id="IPR036864">
    <property type="entry name" value="Zn2-C6_fun-type_DNA-bd_sf"/>
</dbReference>
<feature type="compositionally biased region" description="Pro residues" evidence="2">
    <location>
        <begin position="92"/>
        <end position="102"/>
    </location>
</feature>